<comment type="caution">
    <text evidence="2">The sequence shown here is derived from an EMBL/GenBank/DDBJ whole genome shotgun (WGS) entry which is preliminary data.</text>
</comment>
<name>A0A939D6I7_CLOAM</name>
<dbReference type="InterPro" id="IPR037522">
    <property type="entry name" value="HD_GYP_dom"/>
</dbReference>
<dbReference type="PROSITE" id="PS51832">
    <property type="entry name" value="HD_GYP"/>
    <property type="match status" value="1"/>
</dbReference>
<proteinExistence type="predicted"/>
<dbReference type="PANTHER" id="PTHR45228">
    <property type="entry name" value="CYCLIC DI-GMP PHOSPHODIESTERASE TM_0186-RELATED"/>
    <property type="match status" value="1"/>
</dbReference>
<sequence>MPITLCKGSDVKTIIRSLPTEQIEHMIHVGAFVSVMTQKICDYSIYSEISEAKGCQQFGNAAFYHDIGKAYIPQEILLKSNRLTPEEFRMVQKHPVFAKELFLLINRGEVSGMPAHLLPLAHDSAVYHHEWWNGNGYPYGICRKDIPLIARITAICDAYDAITNDRVYRRAHTHCYACRELEINAGTQFDPTLIKVFLDNESAFLALAKNDDRFNYFQCLA</sequence>
<reference evidence="2" key="1">
    <citation type="submission" date="2021-02" db="EMBL/GenBank/DDBJ databases">
        <title>Abyssanaerobacter marinus gen.nov., sp., nov, anaerobic bacterium isolated from the Onnuri vent field of Indian Ocean and suggestion of Mogibacteriaceae fam. nov., and proposal of reclassification of ambiguous this family's genus member.</title>
        <authorList>
            <person name="Kim Y.J."/>
            <person name="Yang J.-A."/>
        </authorList>
    </citation>
    <scope>NUCLEOTIDE SEQUENCE</scope>
    <source>
        <strain evidence="2">DSM 2634</strain>
    </source>
</reference>
<dbReference type="Gene3D" id="1.10.3210.10">
    <property type="entry name" value="Hypothetical protein af1432"/>
    <property type="match status" value="1"/>
</dbReference>
<evidence type="ECO:0000313" key="2">
    <source>
        <dbReference type="EMBL" id="MBN7771743.1"/>
    </source>
</evidence>
<gene>
    <name evidence="2" type="ORF">JYB65_00005</name>
</gene>
<dbReference type="InterPro" id="IPR052020">
    <property type="entry name" value="Cyclic_di-GMP/3'3'-cGAMP_PDE"/>
</dbReference>
<evidence type="ECO:0000259" key="1">
    <source>
        <dbReference type="PROSITE" id="PS51832"/>
    </source>
</evidence>
<dbReference type="EMBL" id="JAFJZZ010000001">
    <property type="protein sequence ID" value="MBN7771743.1"/>
    <property type="molecule type" value="Genomic_DNA"/>
</dbReference>
<keyword evidence="3" id="KW-1185">Reference proteome</keyword>
<dbReference type="Proteomes" id="UP000664545">
    <property type="component" value="Unassembled WGS sequence"/>
</dbReference>
<dbReference type="SMART" id="SM00471">
    <property type="entry name" value="HDc"/>
    <property type="match status" value="1"/>
</dbReference>
<protein>
    <submittedName>
        <fullName evidence="2">HD domain-containing protein</fullName>
    </submittedName>
</protein>
<dbReference type="AlphaFoldDB" id="A0A939D6I7"/>
<feature type="domain" description="HD-GYP" evidence="1">
    <location>
        <begin position="1"/>
        <end position="213"/>
    </location>
</feature>
<accession>A0A939D6I7</accession>
<dbReference type="PANTHER" id="PTHR45228:SF1">
    <property type="entry name" value="CYCLIC DI-GMP PHOSPHODIESTERASE TM_0186"/>
    <property type="match status" value="1"/>
</dbReference>
<dbReference type="Pfam" id="PF13487">
    <property type="entry name" value="HD_5"/>
    <property type="match status" value="1"/>
</dbReference>
<dbReference type="CDD" id="cd00077">
    <property type="entry name" value="HDc"/>
    <property type="match status" value="1"/>
</dbReference>
<dbReference type="InterPro" id="IPR003607">
    <property type="entry name" value="HD/PDEase_dom"/>
</dbReference>
<dbReference type="SUPFAM" id="SSF109604">
    <property type="entry name" value="HD-domain/PDEase-like"/>
    <property type="match status" value="1"/>
</dbReference>
<evidence type="ECO:0000313" key="3">
    <source>
        <dbReference type="Proteomes" id="UP000664545"/>
    </source>
</evidence>
<dbReference type="RefSeq" id="WP_206580541.1">
    <property type="nucleotide sequence ID" value="NZ_JAFJZZ010000001.1"/>
</dbReference>
<organism evidence="2 3">
    <name type="scientific">Clostridium aminobutyricum</name>
    <dbReference type="NCBI Taxonomy" id="33953"/>
    <lineage>
        <taxon>Bacteria</taxon>
        <taxon>Bacillati</taxon>
        <taxon>Bacillota</taxon>
        <taxon>Clostridia</taxon>
        <taxon>Eubacteriales</taxon>
        <taxon>Clostridiaceae</taxon>
        <taxon>Clostridium</taxon>
    </lineage>
</organism>